<accession>A0A0A9BJX7</accession>
<protein>
    <submittedName>
        <fullName evidence="1">Uncharacterized protein</fullName>
    </submittedName>
</protein>
<name>A0A0A9BJX7_ARUDO</name>
<reference evidence="1" key="2">
    <citation type="journal article" date="2015" name="Data Brief">
        <title>Shoot transcriptome of the giant reed, Arundo donax.</title>
        <authorList>
            <person name="Barrero R.A."/>
            <person name="Guerrero F.D."/>
            <person name="Moolhuijzen P."/>
            <person name="Goolsby J.A."/>
            <person name="Tidwell J."/>
            <person name="Bellgard S.E."/>
            <person name="Bellgard M.I."/>
        </authorList>
    </citation>
    <scope>NUCLEOTIDE SEQUENCE</scope>
    <source>
        <tissue evidence="1">Shoot tissue taken approximately 20 cm above the soil surface</tissue>
    </source>
</reference>
<evidence type="ECO:0000313" key="1">
    <source>
        <dbReference type="EMBL" id="JAD62468.1"/>
    </source>
</evidence>
<organism evidence="1">
    <name type="scientific">Arundo donax</name>
    <name type="common">Giant reed</name>
    <name type="synonym">Donax arundinaceus</name>
    <dbReference type="NCBI Taxonomy" id="35708"/>
    <lineage>
        <taxon>Eukaryota</taxon>
        <taxon>Viridiplantae</taxon>
        <taxon>Streptophyta</taxon>
        <taxon>Embryophyta</taxon>
        <taxon>Tracheophyta</taxon>
        <taxon>Spermatophyta</taxon>
        <taxon>Magnoliopsida</taxon>
        <taxon>Liliopsida</taxon>
        <taxon>Poales</taxon>
        <taxon>Poaceae</taxon>
        <taxon>PACMAD clade</taxon>
        <taxon>Arundinoideae</taxon>
        <taxon>Arundineae</taxon>
        <taxon>Arundo</taxon>
    </lineage>
</organism>
<dbReference type="AlphaFoldDB" id="A0A0A9BJX7"/>
<dbReference type="EMBL" id="GBRH01235427">
    <property type="protein sequence ID" value="JAD62468.1"/>
    <property type="molecule type" value="Transcribed_RNA"/>
</dbReference>
<proteinExistence type="predicted"/>
<sequence length="18" mass="2288">MNFCKKIPQRKEKFSQKF</sequence>
<reference evidence="1" key="1">
    <citation type="submission" date="2014-09" db="EMBL/GenBank/DDBJ databases">
        <authorList>
            <person name="Magalhaes I.L.F."/>
            <person name="Oliveira U."/>
            <person name="Santos F.R."/>
            <person name="Vidigal T.H.D.A."/>
            <person name="Brescovit A.D."/>
            <person name="Santos A.J."/>
        </authorList>
    </citation>
    <scope>NUCLEOTIDE SEQUENCE</scope>
    <source>
        <tissue evidence="1">Shoot tissue taken approximately 20 cm above the soil surface</tissue>
    </source>
</reference>